<dbReference type="Gene3D" id="1.25.40.570">
    <property type="match status" value="1"/>
</dbReference>
<feature type="region of interest" description="Disordered" evidence="9">
    <location>
        <begin position="1"/>
        <end position="23"/>
    </location>
</feature>
<keyword evidence="12" id="KW-1185">Reference proteome</keyword>
<keyword evidence="6" id="KW-0736">Signalosome</keyword>
<dbReference type="FunFam" id="1.25.40.570:FF:000022">
    <property type="entry name" value="COP9 signalosome complex subunit 1"/>
    <property type="match status" value="1"/>
</dbReference>
<proteinExistence type="inferred from homology"/>
<evidence type="ECO:0000256" key="7">
    <source>
        <dbReference type="ARBA" id="ARBA00023242"/>
    </source>
</evidence>
<dbReference type="InterPro" id="IPR019585">
    <property type="entry name" value="Rpn7/CSN1"/>
</dbReference>
<reference evidence="11 12" key="1">
    <citation type="submission" date="2016-04" db="EMBL/GenBank/DDBJ databases">
        <title>A degradative enzymes factory behind the ericoid mycorrhizal symbiosis.</title>
        <authorList>
            <consortium name="DOE Joint Genome Institute"/>
            <person name="Martino E."/>
            <person name="Morin E."/>
            <person name="Grelet G."/>
            <person name="Kuo A."/>
            <person name="Kohler A."/>
            <person name="Daghino S."/>
            <person name="Barry K."/>
            <person name="Choi C."/>
            <person name="Cichocki N."/>
            <person name="Clum A."/>
            <person name="Copeland A."/>
            <person name="Hainaut M."/>
            <person name="Haridas S."/>
            <person name="Labutti K."/>
            <person name="Lindquist E."/>
            <person name="Lipzen A."/>
            <person name="Khouja H.-R."/>
            <person name="Murat C."/>
            <person name="Ohm R."/>
            <person name="Olson A."/>
            <person name="Spatafora J."/>
            <person name="Veneault-Fourrey C."/>
            <person name="Henrissat B."/>
            <person name="Grigoriev I."/>
            <person name="Martin F."/>
            <person name="Perotto S."/>
        </authorList>
    </citation>
    <scope>NUCLEOTIDE SEQUENCE [LARGE SCALE GENOMIC DNA]</scope>
    <source>
        <strain evidence="11 12">F</strain>
    </source>
</reference>
<keyword evidence="5" id="KW-0963">Cytoplasm</keyword>
<feature type="compositionally biased region" description="Polar residues" evidence="9">
    <location>
        <begin position="1"/>
        <end position="14"/>
    </location>
</feature>
<keyword evidence="7" id="KW-0539">Nucleus</keyword>
<name>A0A2J6R6A9_HYAVF</name>
<evidence type="ECO:0000259" key="10">
    <source>
        <dbReference type="PROSITE" id="PS50250"/>
    </source>
</evidence>
<sequence length="469" mass="53019">MSQSQGAPASPTQSRNKKSLLVSDPPKFDLESYLANYKGRTRLERLILIGTCSSFLGVDALKLAVKEAKKGKDVKRYLEAQSHLETIGPQEREATRDRAWMDTTEKQNQAETQRLEAELKGYKNNLIKESIRMGNEDLGNHYQAIGDLPRAFDSFSRMRQDVSMSKHIIDISKHIIEVAIEQKNWVAVSSNVQKIKGVMGPPEEDPTLQPYLCATDGLALMDIGEYYNAALRFLETEAGMGTSSNTIVSPNDIAVYGGLCALATMERNELHTQVLENSNFRTYLELEPHIRRAITFFVNSRYSACLGILEAYRTDYWLDIHLQKHIDDLYHLVRSKSIVQYFIPFSCVTLDSLNAAFMPAGKTIDKELAMMIQRKDLEARIDTQNRLLTSVPSTPRSALQANTLETAKEYEREARRRIQQMNIVAADLEIKGGKRALAGIDDMFDDGRQLRSMKPQDQARNPHHIGGFQ</sequence>
<dbReference type="GO" id="GO:0005737">
    <property type="term" value="C:cytoplasm"/>
    <property type="evidence" value="ECO:0007669"/>
    <property type="project" value="UniProtKB-SubCell"/>
</dbReference>
<evidence type="ECO:0000256" key="6">
    <source>
        <dbReference type="ARBA" id="ARBA00022790"/>
    </source>
</evidence>
<dbReference type="Pfam" id="PF10602">
    <property type="entry name" value="RPN7"/>
    <property type="match status" value="1"/>
</dbReference>
<dbReference type="Proteomes" id="UP000235786">
    <property type="component" value="Unassembled WGS sequence"/>
</dbReference>
<dbReference type="AlphaFoldDB" id="A0A2J6R6A9"/>
<evidence type="ECO:0000256" key="1">
    <source>
        <dbReference type="ARBA" id="ARBA00004123"/>
    </source>
</evidence>
<evidence type="ECO:0000256" key="9">
    <source>
        <dbReference type="SAM" id="MobiDB-lite"/>
    </source>
</evidence>
<evidence type="ECO:0000256" key="4">
    <source>
        <dbReference type="ARBA" id="ARBA00011098"/>
    </source>
</evidence>
<evidence type="ECO:0000256" key="8">
    <source>
        <dbReference type="ARBA" id="ARBA00067814"/>
    </source>
</evidence>
<gene>
    <name evidence="11" type="ORF">L207DRAFT_588669</name>
</gene>
<evidence type="ECO:0000313" key="12">
    <source>
        <dbReference type="Proteomes" id="UP000235786"/>
    </source>
</evidence>
<feature type="domain" description="PCI" evidence="10">
    <location>
        <begin position="225"/>
        <end position="395"/>
    </location>
</feature>
<dbReference type="STRING" id="1149755.A0A2J6R6A9"/>
<evidence type="ECO:0000256" key="3">
    <source>
        <dbReference type="ARBA" id="ARBA00008793"/>
    </source>
</evidence>
<evidence type="ECO:0000256" key="5">
    <source>
        <dbReference type="ARBA" id="ARBA00022490"/>
    </source>
</evidence>
<dbReference type="InterPro" id="IPR045135">
    <property type="entry name" value="Rpn7_N"/>
</dbReference>
<dbReference type="SMART" id="SM00088">
    <property type="entry name" value="PINT"/>
    <property type="match status" value="1"/>
</dbReference>
<evidence type="ECO:0000313" key="11">
    <source>
        <dbReference type="EMBL" id="PMD34067.1"/>
    </source>
</evidence>
<dbReference type="InterPro" id="IPR036390">
    <property type="entry name" value="WH_DNA-bd_sf"/>
</dbReference>
<accession>A0A2J6R6A9</accession>
<dbReference type="Pfam" id="PF01399">
    <property type="entry name" value="PCI"/>
    <property type="match status" value="1"/>
</dbReference>
<dbReference type="SUPFAM" id="SSF46785">
    <property type="entry name" value="Winged helix' DNA-binding domain"/>
    <property type="match status" value="1"/>
</dbReference>
<dbReference type="GO" id="GO:0008180">
    <property type="term" value="C:COP9 signalosome"/>
    <property type="evidence" value="ECO:0007669"/>
    <property type="project" value="UniProtKB-KW"/>
</dbReference>
<dbReference type="OrthoDB" id="422427at2759"/>
<dbReference type="EMBL" id="KZ613954">
    <property type="protein sequence ID" value="PMD34067.1"/>
    <property type="molecule type" value="Genomic_DNA"/>
</dbReference>
<comment type="subunit">
    <text evidence="4">Component of the COP9 signalosome (CSN) complex.</text>
</comment>
<evidence type="ECO:0000256" key="2">
    <source>
        <dbReference type="ARBA" id="ARBA00004496"/>
    </source>
</evidence>
<dbReference type="PROSITE" id="PS50250">
    <property type="entry name" value="PCI"/>
    <property type="match status" value="1"/>
</dbReference>
<protein>
    <recommendedName>
        <fullName evidence="8">COP9 signalosome complex subunit 1</fullName>
    </recommendedName>
</protein>
<comment type="similarity">
    <text evidence="3">Belongs to the CSN1 family.</text>
</comment>
<dbReference type="InterPro" id="IPR000717">
    <property type="entry name" value="PCI_dom"/>
</dbReference>
<dbReference type="PANTHER" id="PTHR14145">
    <property type="entry name" value="26S PROTESOME SUBUNIT 6"/>
    <property type="match status" value="1"/>
</dbReference>
<organism evidence="11 12">
    <name type="scientific">Hyaloscypha variabilis (strain UAMH 11265 / GT02V1 / F)</name>
    <name type="common">Meliniomyces variabilis</name>
    <dbReference type="NCBI Taxonomy" id="1149755"/>
    <lineage>
        <taxon>Eukaryota</taxon>
        <taxon>Fungi</taxon>
        <taxon>Dikarya</taxon>
        <taxon>Ascomycota</taxon>
        <taxon>Pezizomycotina</taxon>
        <taxon>Leotiomycetes</taxon>
        <taxon>Helotiales</taxon>
        <taxon>Hyaloscyphaceae</taxon>
        <taxon>Hyaloscypha</taxon>
        <taxon>Hyaloscypha variabilis</taxon>
    </lineage>
</organism>
<comment type="subcellular location">
    <subcellularLocation>
        <location evidence="2">Cytoplasm</location>
    </subcellularLocation>
    <subcellularLocation>
        <location evidence="1">Nucleus</location>
    </subcellularLocation>
</comment>
<dbReference type="PANTHER" id="PTHR14145:SF2">
    <property type="entry name" value="COP9 SIGNALOSOME COMPLEX SUBUNIT 1"/>
    <property type="match status" value="1"/>
</dbReference>